<feature type="transmembrane region" description="Helical" evidence="6">
    <location>
        <begin position="397"/>
        <end position="416"/>
    </location>
</feature>
<evidence type="ECO:0000313" key="8">
    <source>
        <dbReference type="EMBL" id="OIR11530.1"/>
    </source>
</evidence>
<dbReference type="InterPro" id="IPR007890">
    <property type="entry name" value="CHASE2"/>
</dbReference>
<reference evidence="8" key="1">
    <citation type="submission" date="2016-10" db="EMBL/GenBank/DDBJ databases">
        <title>Sequence of Gallionella enrichment culture.</title>
        <authorList>
            <person name="Poehlein A."/>
            <person name="Muehling M."/>
            <person name="Daniel R."/>
        </authorList>
    </citation>
    <scope>NUCLEOTIDE SEQUENCE</scope>
</reference>
<feature type="domain" description="Guanylate cyclase" evidence="7">
    <location>
        <begin position="488"/>
        <end position="620"/>
    </location>
</feature>
<keyword evidence="3 6" id="KW-0812">Transmembrane</keyword>
<feature type="transmembrane region" description="Helical" evidence="6">
    <location>
        <begin position="370"/>
        <end position="390"/>
    </location>
</feature>
<dbReference type="SMART" id="SM00044">
    <property type="entry name" value="CYCc"/>
    <property type="match status" value="1"/>
</dbReference>
<evidence type="ECO:0000256" key="3">
    <source>
        <dbReference type="ARBA" id="ARBA00022692"/>
    </source>
</evidence>
<evidence type="ECO:0000259" key="7">
    <source>
        <dbReference type="PROSITE" id="PS50125"/>
    </source>
</evidence>
<dbReference type="GO" id="GO:0004016">
    <property type="term" value="F:adenylate cyclase activity"/>
    <property type="evidence" value="ECO:0007669"/>
    <property type="project" value="UniProtKB-EC"/>
</dbReference>
<organism evidence="8">
    <name type="scientific">mine drainage metagenome</name>
    <dbReference type="NCBI Taxonomy" id="410659"/>
    <lineage>
        <taxon>unclassified sequences</taxon>
        <taxon>metagenomes</taxon>
        <taxon>ecological metagenomes</taxon>
    </lineage>
</organism>
<dbReference type="SUPFAM" id="SSF55073">
    <property type="entry name" value="Nucleotide cyclase"/>
    <property type="match status" value="1"/>
</dbReference>
<dbReference type="CDD" id="cd07302">
    <property type="entry name" value="CHD"/>
    <property type="match status" value="1"/>
</dbReference>
<protein>
    <submittedName>
        <fullName evidence="8">Adenylate cyclase 1</fullName>
        <ecNumber evidence="8">4.6.1.1</ecNumber>
    </submittedName>
</protein>
<dbReference type="Gene3D" id="3.30.70.1230">
    <property type="entry name" value="Nucleotide cyclase"/>
    <property type="match status" value="1"/>
</dbReference>
<name>A0A1J5SSN5_9ZZZZ</name>
<dbReference type="GO" id="GO:0030313">
    <property type="term" value="C:cell envelope"/>
    <property type="evidence" value="ECO:0007669"/>
    <property type="project" value="UniProtKB-SubCell"/>
</dbReference>
<gene>
    <name evidence="8" type="primary">cyaA_8</name>
    <name evidence="8" type="ORF">GALL_70230</name>
</gene>
<evidence type="ECO:0000256" key="6">
    <source>
        <dbReference type="SAM" id="Phobius"/>
    </source>
</evidence>
<proteinExistence type="predicted"/>
<dbReference type="InterPro" id="IPR029787">
    <property type="entry name" value="Nucleotide_cyclase"/>
</dbReference>
<evidence type="ECO:0000256" key="4">
    <source>
        <dbReference type="ARBA" id="ARBA00022989"/>
    </source>
</evidence>
<evidence type="ECO:0000256" key="2">
    <source>
        <dbReference type="ARBA" id="ARBA00022475"/>
    </source>
</evidence>
<accession>A0A1J5SSN5</accession>
<keyword evidence="8" id="KW-0456">Lyase</keyword>
<comment type="subcellular location">
    <subcellularLocation>
        <location evidence="1">Cell envelope</location>
    </subcellularLocation>
</comment>
<dbReference type="InterPro" id="IPR001054">
    <property type="entry name" value="A/G_cyclase"/>
</dbReference>
<evidence type="ECO:0000256" key="1">
    <source>
        <dbReference type="ARBA" id="ARBA00004196"/>
    </source>
</evidence>
<comment type="caution">
    <text evidence="8">The sequence shown here is derived from an EMBL/GenBank/DDBJ whole genome shotgun (WGS) entry which is preliminary data.</text>
</comment>
<dbReference type="PROSITE" id="PS50125">
    <property type="entry name" value="GUANYLATE_CYCLASE_2"/>
    <property type="match status" value="1"/>
</dbReference>
<dbReference type="AlphaFoldDB" id="A0A1J5SSN5"/>
<dbReference type="GO" id="GO:0006171">
    <property type="term" value="P:cAMP biosynthetic process"/>
    <property type="evidence" value="ECO:0007669"/>
    <property type="project" value="TreeGrafter"/>
</dbReference>
<dbReference type="GO" id="GO:0035556">
    <property type="term" value="P:intracellular signal transduction"/>
    <property type="evidence" value="ECO:0007669"/>
    <property type="project" value="InterPro"/>
</dbReference>
<dbReference type="EMBL" id="MLJW01000020">
    <property type="protein sequence ID" value="OIR11530.1"/>
    <property type="molecule type" value="Genomic_DNA"/>
</dbReference>
<keyword evidence="4 6" id="KW-1133">Transmembrane helix</keyword>
<dbReference type="Pfam" id="PF05226">
    <property type="entry name" value="CHASE2"/>
    <property type="match status" value="1"/>
</dbReference>
<sequence length="743" mass="82627">MKKHALLMALGMSLVLLFMGDAAGFYRLGFVRFIDAKLYDYRMRLTLPNKPDDRIVILDIDEKSLKEEGRWPWGRDKLARLMDELFDHYGVVVTGFDVVFAERDSSSGLKVLQELGRNQLKNVAPFQSVLAQLKPRLEYDKLFADKIRRRNVVLGYYFSNSERGTDRSVSGALPEPVFAAGTFKGRPISVMHWDSYGANLPELQDSAATAGHFNPVVDFDGEVRRIPMIVEYNGAYYESLSLAVARAALGMPRLSPGYATGTDKNYGGLEWLTLESSQGDLRIPVDAEVGALVPFRGARGTFRYVSVTDVLHERTPLAELQGKIVLVGTSAPGLMDMRSTPVGEVYPGVEVHANMISGILDQDVKQNPPYVLGANVLLLLVVGVVLAVLLPLLSPMYGTLLSAGVLLIEIVFNGSLWQYGNIALPMAGGLLLALALFALNMTFGYFTTERTKRQITSLFGQYVPSEVVDEMSKNPEQVSMEGASREMTILFSDVRGFTTISEGLDPKELALLMNEFLTPLSRVIYGHRGTIDKYMGDCIMAFWGAPLPDARHAYHAVLSGLEMQRTLSELQPHFKERGWPPIHVGVGINSGRVSVGNMGSEVRVAYTVMGDAVNLASRLEGITKEYGVGVLVGEATREAAPEFVYRELDLVRVKGKDKPVAIFEPLGLTDQVEQSVLEEVKMFHQALRMYRKQEWDQVELQLFNLLKMAPQSRLYQAYAERVAHYRNNPPGENWDGVFVFKTK</sequence>
<keyword evidence="5 6" id="KW-0472">Membrane</keyword>
<evidence type="ECO:0000256" key="5">
    <source>
        <dbReference type="ARBA" id="ARBA00023136"/>
    </source>
</evidence>
<dbReference type="InterPro" id="IPR050697">
    <property type="entry name" value="Adenylyl/Guanylyl_Cyclase_3/4"/>
</dbReference>
<dbReference type="FunFam" id="3.30.70.1230:FF:000016">
    <property type="entry name" value="Adenylate/guanylate cyclase domain-containing protein"/>
    <property type="match status" value="1"/>
</dbReference>
<dbReference type="PANTHER" id="PTHR43081">
    <property type="entry name" value="ADENYLATE CYCLASE, TERMINAL-DIFFERENTIATION SPECIFIC-RELATED"/>
    <property type="match status" value="1"/>
</dbReference>
<dbReference type="PANTHER" id="PTHR43081:SF1">
    <property type="entry name" value="ADENYLATE CYCLASE, TERMINAL-DIFFERENTIATION SPECIFIC"/>
    <property type="match status" value="1"/>
</dbReference>
<keyword evidence="2" id="KW-1003">Cell membrane</keyword>
<dbReference type="SMART" id="SM01080">
    <property type="entry name" value="CHASE2"/>
    <property type="match status" value="1"/>
</dbReference>
<dbReference type="Pfam" id="PF00211">
    <property type="entry name" value="Guanylate_cyc"/>
    <property type="match status" value="1"/>
</dbReference>
<feature type="transmembrane region" description="Helical" evidence="6">
    <location>
        <begin position="422"/>
        <end position="446"/>
    </location>
</feature>
<dbReference type="EC" id="4.6.1.1" evidence="8"/>